<dbReference type="Gene3D" id="3.10.20.310">
    <property type="entry name" value="membrane protein fhac"/>
    <property type="match status" value="1"/>
</dbReference>
<dbReference type="OrthoDB" id="1110633at2"/>
<evidence type="ECO:0000313" key="3">
    <source>
        <dbReference type="Proteomes" id="UP000233435"/>
    </source>
</evidence>
<keyword evidence="1" id="KW-0732">Signal</keyword>
<keyword evidence="3" id="KW-1185">Reference proteome</keyword>
<evidence type="ECO:0008006" key="4">
    <source>
        <dbReference type="Google" id="ProtNLM"/>
    </source>
</evidence>
<name>A0A2N3HHC1_9FLAO</name>
<dbReference type="Proteomes" id="UP000233435">
    <property type="component" value="Unassembled WGS sequence"/>
</dbReference>
<evidence type="ECO:0000313" key="2">
    <source>
        <dbReference type="EMBL" id="PKQ44370.1"/>
    </source>
</evidence>
<accession>A0A2N3HHC1</accession>
<dbReference type="AlphaFoldDB" id="A0A2N3HHC1"/>
<feature type="signal peptide" evidence="1">
    <location>
        <begin position="1"/>
        <end position="21"/>
    </location>
</feature>
<dbReference type="EMBL" id="PJEO01000050">
    <property type="protein sequence ID" value="PKQ44370.1"/>
    <property type="molecule type" value="Genomic_DNA"/>
</dbReference>
<sequence length="624" mass="71656">MNLKKIFLTVALCLLSNAIMAQRQTSGNDSTEVYKKIEDYSKRRKFTKAIHGLIFRSANENTQNKRKKITTQSYKPFHGKPIRNIVIETMDPFGYSVDNPNKTSQSWLGTTGNHLHLKSKDYAIRNLLLFNQGALLDTFKISESKRLLRSQKFIRSVKIDIDKVGNKTDSVDVTVRVLDSWSLIPKGSISQSKMNIGLEERNFFGIGHEFNNRFDKKFEDKSTAHSIEYVISNIKNTYINTRLIYIESLEGDLRKSLSIDRGFISPLTRWAGGIYLDKQVKLDSLADSRNYFQTKTFKFQTQDFWIGHAFKIFSNNSLEERTTNLITSVRFANVAYKESPEMAFDSINYFSKEKFYLGAIGLASRQFVEDHFIFRDGIIEDVPIGFAISFTPGYQIKNDVNRYYVGGNIAFADYLKWGYFNANIGYGTFINGNKKEQTALSVELNYFTNLISLGSKWKMRQFIKPQILLGYNRKNTIADRLNLNENYYAYGYDRNEFKNHTRSGIPGFNANIYGTQKAILSFQAQFYSPWDILGFRLNPYVNITGGILGDADESLFDSKLYSSFGVGFIIRNDYLVFSSFQLSLSYYPVTPNSSGSVFKTNAFESNDFGFQQIDVGKPSTLWYR</sequence>
<dbReference type="RefSeq" id="WP_106660346.1">
    <property type="nucleotide sequence ID" value="NZ_PJEO01000050.1"/>
</dbReference>
<reference evidence="2 3" key="1">
    <citation type="submission" date="2017-12" db="EMBL/GenBank/DDBJ databases">
        <title>Confluentibacter flavum sp. nov., isolated from the saline lake.</title>
        <authorList>
            <person name="Yu L."/>
        </authorList>
    </citation>
    <scope>NUCLEOTIDE SEQUENCE [LARGE SCALE GENOMIC DNA]</scope>
    <source>
        <strain evidence="2 3">3B</strain>
    </source>
</reference>
<protein>
    <recommendedName>
        <fullName evidence="4">Bacterial surface antigen (D15) domain-containing protein</fullName>
    </recommendedName>
</protein>
<proteinExistence type="predicted"/>
<feature type="chain" id="PRO_5014969214" description="Bacterial surface antigen (D15) domain-containing protein" evidence="1">
    <location>
        <begin position="22"/>
        <end position="624"/>
    </location>
</feature>
<evidence type="ECO:0000256" key="1">
    <source>
        <dbReference type="SAM" id="SignalP"/>
    </source>
</evidence>
<organism evidence="2 3">
    <name type="scientific">Confluentibacter flavum</name>
    <dbReference type="NCBI Taxonomy" id="1909700"/>
    <lineage>
        <taxon>Bacteria</taxon>
        <taxon>Pseudomonadati</taxon>
        <taxon>Bacteroidota</taxon>
        <taxon>Flavobacteriia</taxon>
        <taxon>Flavobacteriales</taxon>
        <taxon>Flavobacteriaceae</taxon>
        <taxon>Confluentibacter</taxon>
    </lineage>
</organism>
<comment type="caution">
    <text evidence="2">The sequence shown here is derived from an EMBL/GenBank/DDBJ whole genome shotgun (WGS) entry which is preliminary data.</text>
</comment>
<gene>
    <name evidence="2" type="ORF">CSW08_13230</name>
</gene>